<evidence type="ECO:0000313" key="2">
    <source>
        <dbReference type="EMBL" id="VDO92526.1"/>
    </source>
</evidence>
<reference evidence="2 3" key="2">
    <citation type="submission" date="2018-11" db="EMBL/GenBank/DDBJ databases">
        <authorList>
            <consortium name="Pathogen Informatics"/>
        </authorList>
    </citation>
    <scope>NUCLEOTIDE SEQUENCE [LARGE SCALE GENOMIC DNA]</scope>
</reference>
<dbReference type="Proteomes" id="UP000270296">
    <property type="component" value="Unassembled WGS sequence"/>
</dbReference>
<sequence>MSNRQRARGKLDADLHVVCSFITLPATTDQVVILSRRLVLVTRQLWIAGRSFDGVAVEDEIRGSTGRRQMAIFPATRRREASQQPVSVRGESDTGSGSGSSQALSFHWKATENAMTLKYNNGGSEMAHSCPTLGLTQLSLVRQLDGFGLSGSLVRFKSFGGMTKVLRYVHCVFTLLDASVRQSMNDGAAHCFRGRTCKS</sequence>
<evidence type="ECO:0000313" key="4">
    <source>
        <dbReference type="WBParaSite" id="SBAD_0000092601-mRNA-1"/>
    </source>
</evidence>
<proteinExistence type="predicted"/>
<gene>
    <name evidence="2" type="ORF">SBAD_LOCUS903</name>
</gene>
<protein>
    <submittedName>
        <fullName evidence="2 4">Uncharacterized protein</fullName>
    </submittedName>
</protein>
<organism evidence="4">
    <name type="scientific">Soboliphyme baturini</name>
    <dbReference type="NCBI Taxonomy" id="241478"/>
    <lineage>
        <taxon>Eukaryota</taxon>
        <taxon>Metazoa</taxon>
        <taxon>Ecdysozoa</taxon>
        <taxon>Nematoda</taxon>
        <taxon>Enoplea</taxon>
        <taxon>Dorylaimia</taxon>
        <taxon>Dioctophymatida</taxon>
        <taxon>Dioctophymatoidea</taxon>
        <taxon>Soboliphymatidae</taxon>
        <taxon>Soboliphyme</taxon>
    </lineage>
</organism>
<feature type="region of interest" description="Disordered" evidence="1">
    <location>
        <begin position="73"/>
        <end position="102"/>
    </location>
</feature>
<dbReference type="EMBL" id="UZAM01006654">
    <property type="protein sequence ID" value="VDO92526.1"/>
    <property type="molecule type" value="Genomic_DNA"/>
</dbReference>
<name>A0A183IBA9_9BILA</name>
<dbReference type="AlphaFoldDB" id="A0A183IBA9"/>
<reference evidence="4" key="1">
    <citation type="submission" date="2016-06" db="UniProtKB">
        <authorList>
            <consortium name="WormBaseParasite"/>
        </authorList>
    </citation>
    <scope>IDENTIFICATION</scope>
</reference>
<evidence type="ECO:0000256" key="1">
    <source>
        <dbReference type="SAM" id="MobiDB-lite"/>
    </source>
</evidence>
<keyword evidence="3" id="KW-1185">Reference proteome</keyword>
<accession>A0A183IBA9</accession>
<dbReference type="WBParaSite" id="SBAD_0000092601-mRNA-1">
    <property type="protein sequence ID" value="SBAD_0000092601-mRNA-1"/>
    <property type="gene ID" value="SBAD_0000092601"/>
</dbReference>
<evidence type="ECO:0000313" key="3">
    <source>
        <dbReference type="Proteomes" id="UP000270296"/>
    </source>
</evidence>